<proteinExistence type="predicted"/>
<feature type="region of interest" description="Disordered" evidence="1">
    <location>
        <begin position="210"/>
        <end position="520"/>
    </location>
</feature>
<organism evidence="3 4">
    <name type="scientific">Plectosphaerella plurivora</name>
    <dbReference type="NCBI Taxonomy" id="936078"/>
    <lineage>
        <taxon>Eukaryota</taxon>
        <taxon>Fungi</taxon>
        <taxon>Dikarya</taxon>
        <taxon>Ascomycota</taxon>
        <taxon>Pezizomycotina</taxon>
        <taxon>Sordariomycetes</taxon>
        <taxon>Hypocreomycetidae</taxon>
        <taxon>Glomerellales</taxon>
        <taxon>Plectosphaerellaceae</taxon>
        <taxon>Plectosphaerella</taxon>
    </lineage>
</organism>
<dbReference type="PANTHER" id="PTHR40018:SF1">
    <property type="entry name" value="[PSI+] INDUCTION PROTEIN 2"/>
    <property type="match status" value="1"/>
</dbReference>
<feature type="compositionally biased region" description="Gly residues" evidence="1">
    <location>
        <begin position="299"/>
        <end position="311"/>
    </location>
</feature>
<dbReference type="PANTHER" id="PTHR40018">
    <property type="entry name" value="[PSI+] INDUCTION PROTEIN 2"/>
    <property type="match status" value="1"/>
</dbReference>
<evidence type="ECO:0008006" key="5">
    <source>
        <dbReference type="Google" id="ProtNLM"/>
    </source>
</evidence>
<accession>A0A9P8VGR7</accession>
<evidence type="ECO:0000313" key="3">
    <source>
        <dbReference type="EMBL" id="KAH6691738.1"/>
    </source>
</evidence>
<gene>
    <name evidence="3" type="ORF">F5X68DRAFT_67570</name>
</gene>
<dbReference type="AlphaFoldDB" id="A0A9P8VGR7"/>
<dbReference type="GO" id="GO:0005935">
    <property type="term" value="C:cellular bud neck"/>
    <property type="evidence" value="ECO:0007669"/>
    <property type="project" value="TreeGrafter"/>
</dbReference>
<dbReference type="Proteomes" id="UP000770015">
    <property type="component" value="Unassembled WGS sequence"/>
</dbReference>
<feature type="compositionally biased region" description="Polar residues" evidence="1">
    <location>
        <begin position="342"/>
        <end position="356"/>
    </location>
</feature>
<keyword evidence="4" id="KW-1185">Reference proteome</keyword>
<evidence type="ECO:0000256" key="2">
    <source>
        <dbReference type="SAM" id="Phobius"/>
    </source>
</evidence>
<dbReference type="OrthoDB" id="5401332at2759"/>
<dbReference type="InterPro" id="IPR037504">
    <property type="entry name" value="PSI_induc_2"/>
</dbReference>
<keyword evidence="2" id="KW-0472">Membrane</keyword>
<sequence length="520" mass="55349">MPSVDVAMARSLRGGIWGSIAAGLGKNIESRQITDTVSEVGEAFSSWDNCMARSFCKWPVIAVIIVGGLILFSIVWCIARCLCCGLSCCCSCFKCFKCCGNCCGCCDAPGERKHKYLDDPYGDPNQGYKSQAPMFAPAVGHANTAHNINMSNLAPSSSAVASPPQYAEFDVSRKRDSNALPAMPTWDSGNNKKVSLEEVVELEPMKKPLPAQSVASLQTGPSTALMQDRSNTQPSPVSAGPGRMPYGQLPDAGSSYGQGGYGSGPSIVQDSYAQNGRPLDAYSDVGYGQQAPSAYGQDQGYGQGQNQGYGAAGAAMAMSQGRRTPHQDQNNGYAAPRGNNYAGAQQDVNGYDQNEYGQPAYGQQQQSGYDQDPYGMSPANRRSPPRNGPSPGPGNRGYPGRTGPSPAPSAYRRSPAPQNEFPYDRQDAYAESAYDRPQYPQERQYTGGSSRHDAQPASPGPRNGGGFDFQSGASRSGYDSYDTAPPRPAHQDRPPPSSGSDIIYPGYKAFQPAQQGWNGV</sequence>
<keyword evidence="2" id="KW-1133">Transmembrane helix</keyword>
<evidence type="ECO:0000256" key="1">
    <source>
        <dbReference type="SAM" id="MobiDB-lite"/>
    </source>
</evidence>
<name>A0A9P8VGR7_9PEZI</name>
<protein>
    <recommendedName>
        <fullName evidence="5">Fibroin-3 related protein</fullName>
    </recommendedName>
</protein>
<evidence type="ECO:0000313" key="4">
    <source>
        <dbReference type="Proteomes" id="UP000770015"/>
    </source>
</evidence>
<dbReference type="EMBL" id="JAGSXJ010000005">
    <property type="protein sequence ID" value="KAH6691738.1"/>
    <property type="molecule type" value="Genomic_DNA"/>
</dbReference>
<reference evidence="3" key="1">
    <citation type="journal article" date="2021" name="Nat. Commun.">
        <title>Genetic determinants of endophytism in the Arabidopsis root mycobiome.</title>
        <authorList>
            <person name="Mesny F."/>
            <person name="Miyauchi S."/>
            <person name="Thiergart T."/>
            <person name="Pickel B."/>
            <person name="Atanasova L."/>
            <person name="Karlsson M."/>
            <person name="Huettel B."/>
            <person name="Barry K.W."/>
            <person name="Haridas S."/>
            <person name="Chen C."/>
            <person name="Bauer D."/>
            <person name="Andreopoulos W."/>
            <person name="Pangilinan J."/>
            <person name="LaButti K."/>
            <person name="Riley R."/>
            <person name="Lipzen A."/>
            <person name="Clum A."/>
            <person name="Drula E."/>
            <person name="Henrissat B."/>
            <person name="Kohler A."/>
            <person name="Grigoriev I.V."/>
            <person name="Martin F.M."/>
            <person name="Hacquard S."/>
        </authorList>
    </citation>
    <scope>NUCLEOTIDE SEQUENCE</scope>
    <source>
        <strain evidence="3">MPI-SDFR-AT-0117</strain>
    </source>
</reference>
<feature type="transmembrane region" description="Helical" evidence="2">
    <location>
        <begin position="58"/>
        <end position="79"/>
    </location>
</feature>
<feature type="compositionally biased region" description="Low complexity" evidence="1">
    <location>
        <begin position="312"/>
        <end position="321"/>
    </location>
</feature>
<feature type="compositionally biased region" description="Low complexity" evidence="1">
    <location>
        <begin position="396"/>
        <end position="417"/>
    </location>
</feature>
<comment type="caution">
    <text evidence="3">The sequence shown here is derived from an EMBL/GenBank/DDBJ whole genome shotgun (WGS) entry which is preliminary data.</text>
</comment>
<feature type="compositionally biased region" description="Polar residues" evidence="1">
    <location>
        <begin position="213"/>
        <end position="236"/>
    </location>
</feature>
<keyword evidence="2" id="KW-0812">Transmembrane</keyword>
<dbReference type="GO" id="GO:0005886">
    <property type="term" value="C:plasma membrane"/>
    <property type="evidence" value="ECO:0007669"/>
    <property type="project" value="TreeGrafter"/>
</dbReference>
<feature type="compositionally biased region" description="Low complexity" evidence="1">
    <location>
        <begin position="361"/>
        <end position="382"/>
    </location>
</feature>